<evidence type="ECO:0000256" key="10">
    <source>
        <dbReference type="ARBA" id="ARBA00023270"/>
    </source>
</evidence>
<comment type="caution">
    <text evidence="16">The sequence shown here is derived from an EMBL/GenBank/DDBJ whole genome shotgun (WGS) entry which is preliminary data.</text>
</comment>
<comment type="function">
    <text evidence="1 12">Catalyzes the condensation of (S)-aspartate-beta-semialdehyde [(S)-ASA] and pyruvate to 4-hydroxy-tetrahydrodipicolinate (HTPA).</text>
</comment>
<keyword evidence="8 12" id="KW-0457">Lysine biosynthesis</keyword>
<proteinExistence type="inferred from homology"/>
<dbReference type="InterPro" id="IPR002220">
    <property type="entry name" value="DapA-like"/>
</dbReference>
<dbReference type="PRINTS" id="PR00146">
    <property type="entry name" value="DHPICSNTHASE"/>
</dbReference>
<dbReference type="InterPro" id="IPR013785">
    <property type="entry name" value="Aldolase_TIM"/>
</dbReference>
<dbReference type="GO" id="GO:0009089">
    <property type="term" value="P:lysine biosynthetic process via diaminopimelate"/>
    <property type="evidence" value="ECO:0007669"/>
    <property type="project" value="UniProtKB-UniRule"/>
</dbReference>
<keyword evidence="7 12" id="KW-0220">Diaminopimelate biosynthesis</keyword>
<comment type="pathway">
    <text evidence="2 12">Amino-acid biosynthesis; L-lysine biosynthesis via DAP pathway; (S)-tetrahydrodipicolinate from L-aspartate: step 3/4.</text>
</comment>
<dbReference type="PANTHER" id="PTHR12128:SF66">
    <property type="entry name" value="4-HYDROXY-2-OXOGLUTARATE ALDOLASE, MITOCHONDRIAL"/>
    <property type="match status" value="1"/>
</dbReference>
<evidence type="ECO:0000256" key="4">
    <source>
        <dbReference type="ARBA" id="ARBA00012086"/>
    </source>
</evidence>
<evidence type="ECO:0000313" key="17">
    <source>
        <dbReference type="Proteomes" id="UP000050827"/>
    </source>
</evidence>
<dbReference type="PROSITE" id="PS00666">
    <property type="entry name" value="DHDPS_2"/>
    <property type="match status" value="1"/>
</dbReference>
<evidence type="ECO:0000256" key="15">
    <source>
        <dbReference type="PIRSR" id="PIRSR001365-2"/>
    </source>
</evidence>
<evidence type="ECO:0000256" key="12">
    <source>
        <dbReference type="HAMAP-Rule" id="MF_00418"/>
    </source>
</evidence>
<dbReference type="AlphaFoldDB" id="A0A0N8WFJ5"/>
<organism evidence="16 17">
    <name type="scientific">Flagellimonas eckloniae</name>
    <dbReference type="NCBI Taxonomy" id="346185"/>
    <lineage>
        <taxon>Bacteria</taxon>
        <taxon>Pseudomonadati</taxon>
        <taxon>Bacteroidota</taxon>
        <taxon>Flavobacteriia</taxon>
        <taxon>Flavobacteriales</taxon>
        <taxon>Flavobacteriaceae</taxon>
        <taxon>Flagellimonas</taxon>
    </lineage>
</organism>
<dbReference type="OrthoDB" id="9782828at2"/>
<dbReference type="NCBIfam" id="TIGR00674">
    <property type="entry name" value="dapA"/>
    <property type="match status" value="1"/>
</dbReference>
<evidence type="ECO:0000256" key="3">
    <source>
        <dbReference type="ARBA" id="ARBA00007592"/>
    </source>
</evidence>
<feature type="active site" description="Schiff-base intermediate with substrate" evidence="12 14">
    <location>
        <position position="164"/>
    </location>
</feature>
<keyword evidence="6 12" id="KW-0028">Amino-acid biosynthesis</keyword>
<comment type="caution">
    <text evidence="12">Was originally thought to be a dihydrodipicolinate synthase (DHDPS), catalyzing the condensation of (S)-aspartate-beta-semialdehyde [(S)-ASA] and pyruvate to dihydrodipicolinate (DHDP). However, it was shown in E.coli that the product of the enzymatic reaction is not dihydrodipicolinate but in fact (4S)-4-hydroxy-2,3,4,5-tetrahydro-(2S)-dipicolinic acid (HTPA), and that the consecutive dehydration reaction leading to DHDP is not spontaneous but catalyzed by DapB.</text>
</comment>
<reference evidence="16 17" key="1">
    <citation type="submission" date="2015-04" db="EMBL/GenBank/DDBJ databases">
        <title>Complete genome of flavobacterium.</title>
        <authorList>
            <person name="Kwon Y.M."/>
            <person name="Kim S.-J."/>
        </authorList>
    </citation>
    <scope>NUCLEOTIDE SEQUENCE [LARGE SCALE GENOMIC DNA]</scope>
    <source>
        <strain evidence="16 17">DK169</strain>
    </source>
</reference>
<protein>
    <recommendedName>
        <fullName evidence="4 12">4-hydroxy-tetrahydrodipicolinate synthase</fullName>
        <shortName evidence="12">HTPA synthase</shortName>
        <ecNumber evidence="4 12">4.3.3.7</ecNumber>
    </recommendedName>
</protein>
<feature type="binding site" evidence="12 15">
    <location>
        <position position="206"/>
    </location>
    <ligand>
        <name>pyruvate</name>
        <dbReference type="ChEBI" id="CHEBI:15361"/>
    </ligand>
</feature>
<dbReference type="CDD" id="cd00950">
    <property type="entry name" value="DHDPS"/>
    <property type="match status" value="1"/>
</dbReference>
<dbReference type="InterPro" id="IPR020625">
    <property type="entry name" value="Schiff_base-form_aldolases_AS"/>
</dbReference>
<evidence type="ECO:0000256" key="6">
    <source>
        <dbReference type="ARBA" id="ARBA00022605"/>
    </source>
</evidence>
<evidence type="ECO:0000256" key="9">
    <source>
        <dbReference type="ARBA" id="ARBA00023239"/>
    </source>
</evidence>
<dbReference type="SMART" id="SM01130">
    <property type="entry name" value="DHDPS"/>
    <property type="match status" value="1"/>
</dbReference>
<evidence type="ECO:0000256" key="14">
    <source>
        <dbReference type="PIRSR" id="PIRSR001365-1"/>
    </source>
</evidence>
<keyword evidence="17" id="KW-1185">Reference proteome</keyword>
<gene>
    <name evidence="12" type="primary">dapA</name>
    <name evidence="16" type="ORF">AAY42_02420</name>
</gene>
<sequence length="296" mass="32008">MEQLMGTGVALVTPFNDDFSIDVNALERVVEHTIQGGVDYLVVLGTTGESVTLSKNNKQLVIDTVIRANAGRLPLVLGVGGNNTQTVIEDLNTIDLSEFTAILSVSPYYNKPTQEGIYQHFRAIAKASPKPIVLYNVPSRTGSNILPETTIRLAFDIPNIVAIKEASGDMVQIDKIIKEKPEDFLVISGDDFTALPTVLAGGSGVISVLGQALPNEFSKMIRLGNEGNSDEAYQIHQALLPIMHYIFEEGNPAGIKSVFESLGLCKGIVRLPLVEATPGLKNKIAHFLKSFVRVHA</sequence>
<keyword evidence="9 12" id="KW-0456">Lyase</keyword>
<dbReference type="GO" id="GO:0008840">
    <property type="term" value="F:4-hydroxy-tetrahydrodipicolinate synthase activity"/>
    <property type="evidence" value="ECO:0007669"/>
    <property type="project" value="UniProtKB-UniRule"/>
</dbReference>
<feature type="binding site" evidence="12 15">
    <location>
        <position position="47"/>
    </location>
    <ligand>
        <name>pyruvate</name>
        <dbReference type="ChEBI" id="CHEBI:15361"/>
    </ligand>
</feature>
<feature type="site" description="Part of a proton relay during catalysis" evidence="12">
    <location>
        <position position="109"/>
    </location>
</feature>
<keyword evidence="5 12" id="KW-0963">Cytoplasm</keyword>
<dbReference type="SUPFAM" id="SSF51569">
    <property type="entry name" value="Aldolase"/>
    <property type="match status" value="1"/>
</dbReference>
<dbReference type="PATRIC" id="fig|1547436.3.peg.504"/>
<accession>A0A0N8WFJ5</accession>
<evidence type="ECO:0000256" key="7">
    <source>
        <dbReference type="ARBA" id="ARBA00022915"/>
    </source>
</evidence>
<evidence type="ECO:0000256" key="13">
    <source>
        <dbReference type="PIRNR" id="PIRNR001365"/>
    </source>
</evidence>
<name>A0A0N8WFJ5_9FLAO</name>
<dbReference type="Proteomes" id="UP000050827">
    <property type="component" value="Unassembled WGS sequence"/>
</dbReference>
<evidence type="ECO:0000256" key="2">
    <source>
        <dbReference type="ARBA" id="ARBA00005120"/>
    </source>
</evidence>
<comment type="similarity">
    <text evidence="3 12 13">Belongs to the DapA family.</text>
</comment>
<dbReference type="PIRSF" id="PIRSF001365">
    <property type="entry name" value="DHDPS"/>
    <property type="match status" value="1"/>
</dbReference>
<dbReference type="RefSeq" id="WP_055392417.1">
    <property type="nucleotide sequence ID" value="NZ_LCTZ01000002.1"/>
</dbReference>
<dbReference type="GO" id="GO:0019877">
    <property type="term" value="P:diaminopimelate biosynthetic process"/>
    <property type="evidence" value="ECO:0007669"/>
    <property type="project" value="UniProtKB-UniRule"/>
</dbReference>
<comment type="subcellular location">
    <subcellularLocation>
        <location evidence="12">Cytoplasm</location>
    </subcellularLocation>
</comment>
<dbReference type="GO" id="GO:0005829">
    <property type="term" value="C:cytosol"/>
    <property type="evidence" value="ECO:0007669"/>
    <property type="project" value="TreeGrafter"/>
</dbReference>
<feature type="active site" description="Proton donor/acceptor" evidence="12 14">
    <location>
        <position position="135"/>
    </location>
</feature>
<dbReference type="UniPathway" id="UPA00034">
    <property type="reaction ID" value="UER00017"/>
</dbReference>
<comment type="catalytic activity">
    <reaction evidence="11 12">
        <text>L-aspartate 4-semialdehyde + pyruvate = (2S,4S)-4-hydroxy-2,3,4,5-tetrahydrodipicolinate + H2O + H(+)</text>
        <dbReference type="Rhea" id="RHEA:34171"/>
        <dbReference type="ChEBI" id="CHEBI:15361"/>
        <dbReference type="ChEBI" id="CHEBI:15377"/>
        <dbReference type="ChEBI" id="CHEBI:15378"/>
        <dbReference type="ChEBI" id="CHEBI:67139"/>
        <dbReference type="ChEBI" id="CHEBI:537519"/>
        <dbReference type="EC" id="4.3.3.7"/>
    </reaction>
</comment>
<dbReference type="HAMAP" id="MF_00418">
    <property type="entry name" value="DapA"/>
    <property type="match status" value="1"/>
</dbReference>
<comment type="subunit">
    <text evidence="12">Homotetramer; dimer of dimers.</text>
</comment>
<evidence type="ECO:0000256" key="11">
    <source>
        <dbReference type="ARBA" id="ARBA00047836"/>
    </source>
</evidence>
<dbReference type="Pfam" id="PF00701">
    <property type="entry name" value="DHDPS"/>
    <property type="match status" value="1"/>
</dbReference>
<dbReference type="PANTHER" id="PTHR12128">
    <property type="entry name" value="DIHYDRODIPICOLINATE SYNTHASE"/>
    <property type="match status" value="1"/>
</dbReference>
<feature type="site" description="Part of a proton relay during catalysis" evidence="12">
    <location>
        <position position="46"/>
    </location>
</feature>
<dbReference type="Gene3D" id="3.20.20.70">
    <property type="entry name" value="Aldolase class I"/>
    <property type="match status" value="1"/>
</dbReference>
<dbReference type="EC" id="4.3.3.7" evidence="4 12"/>
<evidence type="ECO:0000256" key="8">
    <source>
        <dbReference type="ARBA" id="ARBA00023154"/>
    </source>
</evidence>
<dbReference type="STRING" id="346185.AAY42_02420"/>
<evidence type="ECO:0000256" key="5">
    <source>
        <dbReference type="ARBA" id="ARBA00022490"/>
    </source>
</evidence>
<dbReference type="InterPro" id="IPR005263">
    <property type="entry name" value="DapA"/>
</dbReference>
<dbReference type="EMBL" id="LCTZ01000002">
    <property type="protein sequence ID" value="KQC28875.1"/>
    <property type="molecule type" value="Genomic_DNA"/>
</dbReference>
<keyword evidence="10 12" id="KW-0704">Schiff base</keyword>
<evidence type="ECO:0000256" key="1">
    <source>
        <dbReference type="ARBA" id="ARBA00003294"/>
    </source>
</evidence>
<evidence type="ECO:0000313" key="16">
    <source>
        <dbReference type="EMBL" id="KQC28875.1"/>
    </source>
</evidence>